<evidence type="ECO:0000256" key="1">
    <source>
        <dbReference type="PROSITE-ProRule" id="PRU00325"/>
    </source>
</evidence>
<feature type="domain" description="SWIM-type" evidence="2">
    <location>
        <begin position="50"/>
        <end position="86"/>
    </location>
</feature>
<protein>
    <recommendedName>
        <fullName evidence="2">SWIM-type domain-containing protein</fullName>
    </recommendedName>
</protein>
<proteinExistence type="predicted"/>
<evidence type="ECO:0000313" key="4">
    <source>
        <dbReference type="Proteomes" id="UP001237207"/>
    </source>
</evidence>
<keyword evidence="4" id="KW-1185">Reference proteome</keyword>
<dbReference type="PROSITE" id="PS50966">
    <property type="entry name" value="ZF_SWIM"/>
    <property type="match status" value="1"/>
</dbReference>
<dbReference type="InterPro" id="IPR007527">
    <property type="entry name" value="Znf_SWIM"/>
</dbReference>
<keyword evidence="1" id="KW-0479">Metal-binding</keyword>
<dbReference type="EMBL" id="JAUSUC010000075">
    <property type="protein sequence ID" value="MDQ0216768.1"/>
    <property type="molecule type" value="Genomic_DNA"/>
</dbReference>
<accession>A0AAJ1WKQ3</accession>
<gene>
    <name evidence="3" type="ORF">J2S13_003252</name>
</gene>
<dbReference type="Proteomes" id="UP001237207">
    <property type="component" value="Unassembled WGS sequence"/>
</dbReference>
<reference evidence="3" key="1">
    <citation type="submission" date="2023-07" db="EMBL/GenBank/DDBJ databases">
        <title>Genomic Encyclopedia of Type Strains, Phase IV (KMG-IV): sequencing the most valuable type-strain genomes for metagenomic binning, comparative biology and taxonomic classification.</title>
        <authorList>
            <person name="Goeker M."/>
        </authorList>
    </citation>
    <scope>NUCLEOTIDE SEQUENCE</scope>
    <source>
        <strain evidence="3">DSM 23947</strain>
    </source>
</reference>
<keyword evidence="1" id="KW-0862">Zinc</keyword>
<evidence type="ECO:0000313" key="3">
    <source>
        <dbReference type="EMBL" id="MDQ0216768.1"/>
    </source>
</evidence>
<keyword evidence="1" id="KW-0863">Zinc-finger</keyword>
<dbReference type="RefSeq" id="WP_307258849.1">
    <property type="nucleotide sequence ID" value="NZ_JAUSUC010000075.1"/>
</dbReference>
<name>A0AAJ1WKQ3_9BACI</name>
<sequence>MNLSHFEDSIDDVILERGEDYFNQGNVKKINEVEPNRYLIEVIGSEPYAVDIFLNEDEDVVETTCDCPYDWGEFCKHQVAAFFALRNKRNVHQNQTNVQTPSNQKVDLNTILANLEKEEIIRMMISISEEYPEIKSRLLFKYSPSENVISTSKKLVKKYINQYKHRGFIEWNHVSSALTGAYMVLNKAEEKIVNDEVEIAVSLSLVVLANAMDMLNYSDDSSGNVGSVIINSLDTIYEAVSYGVDKINEDQKERIFSTLMKEALHRRYEGWAEWQIDLLKSTILLSDTKGRRQKLERRLNKMLETATDHSWGASYVTENIQLLQYELIERFDDEEKRRQFYKANIHNKYIREKVIKQLLEKGEYEEVIGLCELGIKIDENNGHLVQQWKKYQLQAYEGLGDTANKRKLMLDFLYHNEFQYYPILKTLYEPNEWELVLNKILETFEKKPYLPIVYLEIIKEEKMIDKILAYCEDEISTIEELYPYLIESHFEDVRKLFVQSIKSQADQSSNRKEYRRVCKLIKLFKKVCGDEPSQVIIDELKQTNKRRPAFVDELGKIK</sequence>
<dbReference type="GO" id="GO:0008270">
    <property type="term" value="F:zinc ion binding"/>
    <property type="evidence" value="ECO:0007669"/>
    <property type="project" value="UniProtKB-KW"/>
</dbReference>
<evidence type="ECO:0000259" key="2">
    <source>
        <dbReference type="PROSITE" id="PS50966"/>
    </source>
</evidence>
<dbReference type="AlphaFoldDB" id="A0AAJ1WKQ3"/>
<comment type="caution">
    <text evidence="3">The sequence shown here is derived from an EMBL/GenBank/DDBJ whole genome shotgun (WGS) entry which is preliminary data.</text>
</comment>
<organism evidence="3 4">
    <name type="scientific">Oikeobacillus pervagus</name>
    <dbReference type="NCBI Taxonomy" id="1325931"/>
    <lineage>
        <taxon>Bacteria</taxon>
        <taxon>Bacillati</taxon>
        <taxon>Bacillota</taxon>
        <taxon>Bacilli</taxon>
        <taxon>Bacillales</taxon>
        <taxon>Bacillaceae</taxon>
        <taxon>Oikeobacillus</taxon>
    </lineage>
</organism>